<feature type="transmembrane region" description="Helical" evidence="8">
    <location>
        <begin position="417"/>
        <end position="441"/>
    </location>
</feature>
<proteinExistence type="inferred from homology"/>
<organism evidence="10 11">
    <name type="scientific">Ceratotherium simum simum</name>
    <name type="common">Southern white rhinoceros</name>
    <dbReference type="NCBI Taxonomy" id="73337"/>
    <lineage>
        <taxon>Eukaryota</taxon>
        <taxon>Metazoa</taxon>
        <taxon>Chordata</taxon>
        <taxon>Craniata</taxon>
        <taxon>Vertebrata</taxon>
        <taxon>Euteleostomi</taxon>
        <taxon>Mammalia</taxon>
        <taxon>Eutheria</taxon>
        <taxon>Laurasiatheria</taxon>
        <taxon>Perissodactyla</taxon>
        <taxon>Rhinocerotidae</taxon>
        <taxon>Ceratotherium</taxon>
    </lineage>
</organism>
<feature type="transmembrane region" description="Helical" evidence="8">
    <location>
        <begin position="386"/>
        <end position="405"/>
    </location>
</feature>
<sequence>MSLSPSKVAPGVEPEGKPEPESASQKREPEAGPAPDPPGGWDLGAGQESEPPPSSRQESERLLESSQGQEPEARWASGQSAEPPGASAQEPPSGPVPARRDSSLSASQLGNQLFSSARCRTDCLEAPLSRAFGWLGWKVGSHPWIFLLAPMVLTAALGTGFVYLPKDEDEDLEEQYTPIGSPAKAERRFVRGHFTTNDSYRFSASRQSTEVNFASILVVSNTASLLEQEILSEVSKLDDAVQALYVTQEDGTRIHYSQACAKNQGHCVPSNPLLAAWRANNSLNLKNITFPICNQNGQPFYLASLVGGIVLGESVGTNQLLLEAKAMRLLYYLKTEDGEDNERSKAWLILFLNQFSSIEKSLALKKIQVVYFTSLSRELEFEATSMTVIPLFHLAYLLIILFAVISCYRCDCVRNKMWVAAFGVISAALAVVSGFGLMLYIGVPFVIIVANSPFLILGVGVDDMFIMISAWQKTSLMDSIKQRLSSVYSKVAVSITITTITNVLAFYTGIMTSFRSVQYFCIYTGTTLLFCYFYNITCFGAFMALDGKREVVCLRWLKKSETPDQKCSSLKKSCCLPFDSLPDEQEADIHPMNLFFRDYFGPFLTSTESKFFVVLLYILYIISSIYGCFQVQEGLDLRNLASDDSYITPYFNIDEEYFSDYGPRVMVIVTEILDYWNKDARQRLEKCLADFENNDYVDKNLTEFWLREYVRYMENNRQDINDKNTFINSISNFLMDFPLFVYDINISSSHEIIASRAFIQTIGVSSANNKKMMLFQLRSLAEKCEIPLMVYNQAFIYFDQYAAILENTVRNVIVASTAMFIVSLLLIPHPLCSLWVTFAIASVIVGVTGFMAFWNVNLDSISMINLVICIGFSFDFSAHISYAFVSSSKPSVNQKTIEALYQLGYPVLQSAFSTVIGVCVLAAAKAYIFRTFFKIMFLVMVFGAAHGLIFIPVFLTFF</sequence>
<feature type="transmembrane region" description="Helical" evidence="8">
    <location>
        <begin position="866"/>
        <end position="885"/>
    </location>
</feature>
<feature type="region of interest" description="Disordered" evidence="7">
    <location>
        <begin position="1"/>
        <end position="105"/>
    </location>
</feature>
<feature type="transmembrane region" description="Helical" evidence="8">
    <location>
        <begin position="491"/>
        <end position="510"/>
    </location>
</feature>
<feature type="transmembrane region" description="Helical" evidence="8">
    <location>
        <begin position="905"/>
        <end position="928"/>
    </location>
</feature>
<evidence type="ECO:0000256" key="1">
    <source>
        <dbReference type="ARBA" id="ARBA00004141"/>
    </source>
</evidence>
<keyword evidence="6" id="KW-0325">Glycoprotein</keyword>
<dbReference type="InterPro" id="IPR003392">
    <property type="entry name" value="PTHD_SSD"/>
</dbReference>
<keyword evidence="10" id="KW-1185">Reference proteome</keyword>
<evidence type="ECO:0000313" key="10">
    <source>
        <dbReference type="Proteomes" id="UP000694910"/>
    </source>
</evidence>
<evidence type="ECO:0000259" key="9">
    <source>
        <dbReference type="PROSITE" id="PS50156"/>
    </source>
</evidence>
<feature type="transmembrane region" description="Helical" evidence="8">
    <location>
        <begin position="808"/>
        <end position="827"/>
    </location>
</feature>
<evidence type="ECO:0000256" key="3">
    <source>
        <dbReference type="ARBA" id="ARBA00022692"/>
    </source>
</evidence>
<dbReference type="Proteomes" id="UP000694910">
    <property type="component" value="Unplaced"/>
</dbReference>
<keyword evidence="5 8" id="KW-0472">Membrane</keyword>
<dbReference type="Pfam" id="PF02460">
    <property type="entry name" value="Patched"/>
    <property type="match status" value="1"/>
</dbReference>
<comment type="similarity">
    <text evidence="2">Belongs to the patched family.</text>
</comment>
<protein>
    <submittedName>
        <fullName evidence="11">Patched domain-containing protein 3</fullName>
    </submittedName>
</protein>
<evidence type="ECO:0000256" key="8">
    <source>
        <dbReference type="SAM" id="Phobius"/>
    </source>
</evidence>
<feature type="transmembrane region" description="Helical" evidence="8">
    <location>
        <begin position="453"/>
        <end position="471"/>
    </location>
</feature>
<evidence type="ECO:0000256" key="2">
    <source>
        <dbReference type="ARBA" id="ARBA00005585"/>
    </source>
</evidence>
<dbReference type="PANTHER" id="PTHR10796">
    <property type="entry name" value="PATCHED-RELATED"/>
    <property type="match status" value="1"/>
</dbReference>
<feature type="compositionally biased region" description="Basic and acidic residues" evidence="7">
    <location>
        <begin position="14"/>
        <end position="30"/>
    </location>
</feature>
<dbReference type="Gene3D" id="1.20.1640.10">
    <property type="entry name" value="Multidrug efflux transporter AcrB transmembrane domain"/>
    <property type="match status" value="2"/>
</dbReference>
<feature type="transmembrane region" description="Helical" evidence="8">
    <location>
        <begin position="522"/>
        <end position="545"/>
    </location>
</feature>
<comment type="subcellular location">
    <subcellularLocation>
        <location evidence="1">Membrane</location>
        <topology evidence="1">Multi-pass membrane protein</topology>
    </subcellularLocation>
</comment>
<name>A0ABM0HEP4_CERSS</name>
<reference evidence="11" key="1">
    <citation type="submission" date="2025-08" db="UniProtKB">
        <authorList>
            <consortium name="RefSeq"/>
        </authorList>
    </citation>
    <scope>IDENTIFICATION</scope>
</reference>
<evidence type="ECO:0000313" key="11">
    <source>
        <dbReference type="RefSeq" id="XP_004425495.1"/>
    </source>
</evidence>
<dbReference type="RefSeq" id="XP_004425495.1">
    <property type="nucleotide sequence ID" value="XM_004425438.2"/>
</dbReference>
<evidence type="ECO:0000256" key="5">
    <source>
        <dbReference type="ARBA" id="ARBA00023136"/>
    </source>
</evidence>
<feature type="transmembrane region" description="Helical" evidence="8">
    <location>
        <begin position="833"/>
        <end position="854"/>
    </location>
</feature>
<dbReference type="PROSITE" id="PS50156">
    <property type="entry name" value="SSD"/>
    <property type="match status" value="1"/>
</dbReference>
<dbReference type="InterPro" id="IPR051697">
    <property type="entry name" value="Patched_domain-protein"/>
</dbReference>
<feature type="transmembrane region" description="Helical" evidence="8">
    <location>
        <begin position="935"/>
        <end position="955"/>
    </location>
</feature>
<accession>A0ABM0HEP4</accession>
<evidence type="ECO:0000256" key="4">
    <source>
        <dbReference type="ARBA" id="ARBA00022989"/>
    </source>
</evidence>
<gene>
    <name evidence="11" type="primary">LOC101394898</name>
</gene>
<dbReference type="GeneID" id="101394898"/>
<feature type="domain" description="SSD" evidence="9">
    <location>
        <begin position="388"/>
        <end position="545"/>
    </location>
</feature>
<evidence type="ECO:0000256" key="6">
    <source>
        <dbReference type="ARBA" id="ARBA00023180"/>
    </source>
</evidence>
<keyword evidence="4 8" id="KW-1133">Transmembrane helix</keyword>
<dbReference type="SUPFAM" id="SSF82866">
    <property type="entry name" value="Multidrug efflux transporter AcrB transmembrane domain"/>
    <property type="match status" value="2"/>
</dbReference>
<evidence type="ECO:0000256" key="7">
    <source>
        <dbReference type="SAM" id="MobiDB-lite"/>
    </source>
</evidence>
<dbReference type="InterPro" id="IPR000731">
    <property type="entry name" value="SSD"/>
</dbReference>
<dbReference type="PANTHER" id="PTHR10796:SF60">
    <property type="entry name" value="PATCHED DOMAIN-CONTAINING PROTEIN 3"/>
    <property type="match status" value="1"/>
</dbReference>
<keyword evidence="3 8" id="KW-0812">Transmembrane</keyword>